<feature type="compositionally biased region" description="Polar residues" evidence="1">
    <location>
        <begin position="1"/>
        <end position="13"/>
    </location>
</feature>
<evidence type="ECO:0000313" key="2">
    <source>
        <dbReference type="EMBL" id="GAA4190853.1"/>
    </source>
</evidence>
<dbReference type="RefSeq" id="WP_344776576.1">
    <property type="nucleotide sequence ID" value="NZ_BAABBX010000015.1"/>
</dbReference>
<name>A0ABP8AV04_9MICO</name>
<gene>
    <name evidence="2" type="ORF">GCM10022288_20800</name>
</gene>
<evidence type="ECO:0000256" key="1">
    <source>
        <dbReference type="SAM" id="MobiDB-lite"/>
    </source>
</evidence>
<keyword evidence="3" id="KW-1185">Reference proteome</keyword>
<reference evidence="3" key="1">
    <citation type="journal article" date="2019" name="Int. J. Syst. Evol. Microbiol.">
        <title>The Global Catalogue of Microorganisms (GCM) 10K type strain sequencing project: providing services to taxonomists for standard genome sequencing and annotation.</title>
        <authorList>
            <consortium name="The Broad Institute Genomics Platform"/>
            <consortium name="The Broad Institute Genome Sequencing Center for Infectious Disease"/>
            <person name="Wu L."/>
            <person name="Ma J."/>
        </authorList>
    </citation>
    <scope>NUCLEOTIDE SEQUENCE [LARGE SCALE GENOMIC DNA]</scope>
    <source>
        <strain evidence="3">JCM 17593</strain>
    </source>
</reference>
<accession>A0ABP8AV04</accession>
<organism evidence="2 3">
    <name type="scientific">Gryllotalpicola kribbensis</name>
    <dbReference type="NCBI Taxonomy" id="993084"/>
    <lineage>
        <taxon>Bacteria</taxon>
        <taxon>Bacillati</taxon>
        <taxon>Actinomycetota</taxon>
        <taxon>Actinomycetes</taxon>
        <taxon>Micrococcales</taxon>
        <taxon>Microbacteriaceae</taxon>
        <taxon>Gryllotalpicola</taxon>
    </lineage>
</organism>
<evidence type="ECO:0000313" key="3">
    <source>
        <dbReference type="Proteomes" id="UP001500213"/>
    </source>
</evidence>
<dbReference type="EMBL" id="BAABBX010000015">
    <property type="protein sequence ID" value="GAA4190853.1"/>
    <property type="molecule type" value="Genomic_DNA"/>
</dbReference>
<proteinExistence type="predicted"/>
<dbReference type="Proteomes" id="UP001500213">
    <property type="component" value="Unassembled WGS sequence"/>
</dbReference>
<protein>
    <submittedName>
        <fullName evidence="2">Uncharacterized protein</fullName>
    </submittedName>
</protein>
<sequence length="107" mass="11573">MHDNTSVTPQALQGTLYDPDTLTPGRPREFTIADRAISAERTAEGITVISENHYAVVIRPTEDGQYIVTGASETTHRSQPGSYGEAVQTALDRLRELTDAANRGATT</sequence>
<comment type="caution">
    <text evidence="2">The sequence shown here is derived from an EMBL/GenBank/DDBJ whole genome shotgun (WGS) entry which is preliminary data.</text>
</comment>
<feature type="region of interest" description="Disordered" evidence="1">
    <location>
        <begin position="1"/>
        <end position="25"/>
    </location>
</feature>